<sequence>MIRKAIRSGLTGLFLVVSSLAMASPEAFDGAIEHAHLLDALNLEGELFHVQGLELDSQRIWVTSVDPNNRKGYIHEFDRRTGKLLRRLELTDGPRYHPGGISISGRSIWVPVAELKPNSSAVLVEVDADSLQIRRKIHVADHLGCVAASGRTLVAGNWDSALLYIFDLSDNARARTIPNPSPTRYQDMKFVDGQLVAGGSLSLWSGAVDWIDWPSMKLKRTLRAGAIGPVRPWGRGGPYTGEGMAIEGRELYVIPEDGPSRLFHFRLDDRGETPPFPYGDRS</sequence>
<dbReference type="InterPro" id="IPR046312">
    <property type="entry name" value="DUF6454"/>
</dbReference>
<keyword evidence="1" id="KW-0732">Signal</keyword>
<proteinExistence type="predicted"/>
<dbReference type="InterPro" id="IPR015943">
    <property type="entry name" value="WD40/YVTN_repeat-like_dom_sf"/>
</dbReference>
<organism evidence="2 3">
    <name type="scientific">Sphingomonas gei</name>
    <dbReference type="NCBI Taxonomy" id="1395960"/>
    <lineage>
        <taxon>Bacteria</taxon>
        <taxon>Pseudomonadati</taxon>
        <taxon>Pseudomonadota</taxon>
        <taxon>Alphaproteobacteria</taxon>
        <taxon>Sphingomonadales</taxon>
        <taxon>Sphingomonadaceae</taxon>
        <taxon>Sphingomonas</taxon>
    </lineage>
</organism>
<dbReference type="EMBL" id="SRXT01000006">
    <property type="protein sequence ID" value="TGX52263.1"/>
    <property type="molecule type" value="Genomic_DNA"/>
</dbReference>
<reference evidence="2 3" key="1">
    <citation type="submission" date="2019-04" db="EMBL/GenBank/DDBJ databases">
        <title>Sphingomonas psychrotolerans sp. nov., isolated from soil in the Tianshan Mountains, Xinjiang, China.</title>
        <authorList>
            <person name="Luo Y."/>
            <person name="Sheng H."/>
        </authorList>
    </citation>
    <scope>NUCLEOTIDE SEQUENCE [LARGE SCALE GENOMIC DNA]</scope>
    <source>
        <strain evidence="2 3">ZFGT-11</strain>
    </source>
</reference>
<dbReference type="OrthoDB" id="7064788at2"/>
<comment type="caution">
    <text evidence="2">The sequence shown here is derived from an EMBL/GenBank/DDBJ whole genome shotgun (WGS) entry which is preliminary data.</text>
</comment>
<gene>
    <name evidence="2" type="ORF">E5A73_15805</name>
</gene>
<dbReference type="Gene3D" id="2.130.10.10">
    <property type="entry name" value="YVTN repeat-like/Quinoprotein amine dehydrogenase"/>
    <property type="match status" value="1"/>
</dbReference>
<evidence type="ECO:0000313" key="2">
    <source>
        <dbReference type="EMBL" id="TGX52263.1"/>
    </source>
</evidence>
<dbReference type="InterPro" id="IPR011044">
    <property type="entry name" value="Quino_amine_DH_bsu"/>
</dbReference>
<evidence type="ECO:0000313" key="3">
    <source>
        <dbReference type="Proteomes" id="UP000306147"/>
    </source>
</evidence>
<evidence type="ECO:0000256" key="1">
    <source>
        <dbReference type="SAM" id="SignalP"/>
    </source>
</evidence>
<feature type="signal peptide" evidence="1">
    <location>
        <begin position="1"/>
        <end position="23"/>
    </location>
</feature>
<protein>
    <submittedName>
        <fullName evidence="2">Uncharacterized protein</fullName>
    </submittedName>
</protein>
<dbReference type="RefSeq" id="WP_135964805.1">
    <property type="nucleotide sequence ID" value="NZ_SRXT01000006.1"/>
</dbReference>
<dbReference type="Pfam" id="PF20055">
    <property type="entry name" value="DUF6454"/>
    <property type="match status" value="1"/>
</dbReference>
<feature type="chain" id="PRO_5020318415" evidence="1">
    <location>
        <begin position="24"/>
        <end position="282"/>
    </location>
</feature>
<dbReference type="Proteomes" id="UP000306147">
    <property type="component" value="Unassembled WGS sequence"/>
</dbReference>
<keyword evidence="3" id="KW-1185">Reference proteome</keyword>
<dbReference type="AlphaFoldDB" id="A0A4S1X931"/>
<accession>A0A4S1X931</accession>
<dbReference type="SUPFAM" id="SSF50969">
    <property type="entry name" value="YVTN repeat-like/Quinoprotein amine dehydrogenase"/>
    <property type="match status" value="1"/>
</dbReference>
<name>A0A4S1X931_9SPHN</name>